<protein>
    <recommendedName>
        <fullName evidence="4">Bacterial repeat domain-containing protein</fullName>
    </recommendedName>
</protein>
<gene>
    <name evidence="2" type="ORF">MmiEs2_02200</name>
</gene>
<keyword evidence="1" id="KW-0472">Membrane</keyword>
<keyword evidence="3" id="KW-1185">Reference proteome</keyword>
<dbReference type="EMBL" id="CP131062">
    <property type="protein sequence ID" value="WNY28040.1"/>
    <property type="molecule type" value="Genomic_DNA"/>
</dbReference>
<dbReference type="Proteomes" id="UP001302662">
    <property type="component" value="Chromosome"/>
</dbReference>
<accession>A0AA96ZWK2</accession>
<reference evidence="2 3" key="1">
    <citation type="submission" date="2023-07" db="EMBL/GenBank/DDBJ databases">
        <title>Closed genome sequence of Methanimicrococcus sp. Es2.</title>
        <authorList>
            <person name="Protasov E."/>
            <person name="Platt K."/>
            <person name="Reeh H."/>
            <person name="Poehlein A."/>
            <person name="Daniel R."/>
            <person name="Brune A."/>
        </authorList>
    </citation>
    <scope>NUCLEOTIDE SEQUENCE [LARGE SCALE GENOMIC DNA]</scope>
    <source>
        <strain evidence="2 3">Es2</strain>
    </source>
</reference>
<proteinExistence type="predicted"/>
<evidence type="ECO:0000313" key="3">
    <source>
        <dbReference type="Proteomes" id="UP001302662"/>
    </source>
</evidence>
<name>A0AA96ZWK2_9EURY</name>
<evidence type="ECO:0000313" key="2">
    <source>
        <dbReference type="EMBL" id="WNY28040.1"/>
    </source>
</evidence>
<dbReference type="KEGG" id="mees:MmiEs2_02200"/>
<keyword evidence="1" id="KW-1133">Transmembrane helix</keyword>
<feature type="transmembrane region" description="Helical" evidence="1">
    <location>
        <begin position="21"/>
        <end position="40"/>
    </location>
</feature>
<dbReference type="AlphaFoldDB" id="A0AA96ZWK2"/>
<evidence type="ECO:0008006" key="4">
    <source>
        <dbReference type="Google" id="ProtNLM"/>
    </source>
</evidence>
<organism evidence="2 3">
    <name type="scientific">Methanimicrococcus stummii</name>
    <dbReference type="NCBI Taxonomy" id="3028294"/>
    <lineage>
        <taxon>Archaea</taxon>
        <taxon>Methanobacteriati</taxon>
        <taxon>Methanobacteriota</taxon>
        <taxon>Stenosarchaea group</taxon>
        <taxon>Methanomicrobia</taxon>
        <taxon>Methanosarcinales</taxon>
        <taxon>Methanosarcinaceae</taxon>
        <taxon>Methanimicrococcus</taxon>
    </lineage>
</organism>
<keyword evidence="1" id="KW-0812">Transmembrane</keyword>
<sequence>MNRSFLFLSKGLNNNKKQMNMKIAAVLGIIIIGIVLGVSGCIEEEYTVTYAPGDHGTFSSQTTSNLTNGTATPKAPAVIGEPGYDFNGWSPSVKSVVTENVTYTAQWVKVPPSIEITSKNIRTDISGLHYYTYVDVSVHNYGGDGNAVVWTTVYQGNKNWTKSQPVYLNGRGTQNLMFTFIEPSLWDSNTIKYSVWVENQYIL</sequence>
<evidence type="ECO:0000256" key="1">
    <source>
        <dbReference type="SAM" id="Phobius"/>
    </source>
</evidence>